<reference evidence="2 3" key="1">
    <citation type="submission" date="2016-10" db="EMBL/GenBank/DDBJ databases">
        <authorList>
            <person name="de Groot N.N."/>
        </authorList>
    </citation>
    <scope>NUCLEOTIDE SEQUENCE [LARGE SCALE GENOMIC DNA]</scope>
    <source>
        <strain evidence="2 3">LMG 23650</strain>
    </source>
</reference>
<accession>A0A1I3DSD8</accession>
<dbReference type="EMBL" id="FOQU01000001">
    <property type="protein sequence ID" value="SFH89469.1"/>
    <property type="molecule type" value="Genomic_DNA"/>
</dbReference>
<dbReference type="OrthoDB" id="9035896at2"/>
<sequence>MSEIEEMLARLRRVRALRSQLARVAAARQQGIAAESRRALDNARQHLDHQVAAKAAIQQRLAAVAEDAPSRSARGLQEAAVDTRTVNLRIGTANESMVRANMTHSGHEAELAQRQRAVRRAKAAEDKLEKVGETTQRALSARNERAADEVSDAYAVRRFAPADADALQGFSPFPIQTTEATQPDPADPDTDPDANVFRPDSRC</sequence>
<evidence type="ECO:0000313" key="3">
    <source>
        <dbReference type="Proteomes" id="UP000199548"/>
    </source>
</evidence>
<proteinExistence type="predicted"/>
<organism evidence="2 3">
    <name type="scientific">Paraburkholderia megapolitana</name>
    <dbReference type="NCBI Taxonomy" id="420953"/>
    <lineage>
        <taxon>Bacteria</taxon>
        <taxon>Pseudomonadati</taxon>
        <taxon>Pseudomonadota</taxon>
        <taxon>Betaproteobacteria</taxon>
        <taxon>Burkholderiales</taxon>
        <taxon>Burkholderiaceae</taxon>
        <taxon>Paraburkholderia</taxon>
    </lineage>
</organism>
<evidence type="ECO:0000313" key="2">
    <source>
        <dbReference type="EMBL" id="SFH89469.1"/>
    </source>
</evidence>
<evidence type="ECO:0000256" key="1">
    <source>
        <dbReference type="SAM" id="MobiDB-lite"/>
    </source>
</evidence>
<feature type="region of interest" description="Disordered" evidence="1">
    <location>
        <begin position="167"/>
        <end position="203"/>
    </location>
</feature>
<evidence type="ECO:0008006" key="4">
    <source>
        <dbReference type="Google" id="ProtNLM"/>
    </source>
</evidence>
<name>A0A1I3DSD8_9BURK</name>
<dbReference type="AlphaFoldDB" id="A0A1I3DSD8"/>
<feature type="region of interest" description="Disordered" evidence="1">
    <location>
        <begin position="124"/>
        <end position="150"/>
    </location>
</feature>
<gene>
    <name evidence="2" type="ORF">SAMN05192543_101487</name>
</gene>
<protein>
    <recommendedName>
        <fullName evidence="4">Type III secretion protein (HrpB7)</fullName>
    </recommendedName>
</protein>
<keyword evidence="3" id="KW-1185">Reference proteome</keyword>
<dbReference type="RefSeq" id="WP_091006941.1">
    <property type="nucleotide sequence ID" value="NZ_CP041743.1"/>
</dbReference>
<dbReference type="STRING" id="420953.SAMN05192543_101487"/>
<dbReference type="Proteomes" id="UP000199548">
    <property type="component" value="Unassembled WGS sequence"/>
</dbReference>